<feature type="transmembrane region" description="Helical" evidence="1">
    <location>
        <begin position="58"/>
        <end position="81"/>
    </location>
</feature>
<keyword evidence="1" id="KW-0472">Membrane</keyword>
<dbReference type="EnsemblMetazoa" id="GAUT007954-RA">
    <property type="protein sequence ID" value="GAUT007954-PA"/>
    <property type="gene ID" value="GAUT007954"/>
</dbReference>
<dbReference type="AlphaFoldDB" id="A0A1A9UL12"/>
<reference evidence="2" key="1">
    <citation type="submission" date="2020-05" db="UniProtKB">
        <authorList>
            <consortium name="EnsemblMetazoa"/>
        </authorList>
    </citation>
    <scope>IDENTIFICATION</scope>
    <source>
        <strain evidence="2">TTRI</strain>
    </source>
</reference>
<dbReference type="Proteomes" id="UP000078200">
    <property type="component" value="Unassembled WGS sequence"/>
</dbReference>
<accession>A0A1A9UL12</accession>
<keyword evidence="1" id="KW-0812">Transmembrane</keyword>
<sequence length="122" mass="13772">MPVAVRLKVSATTRPPPKSGIQRSACKHFKEVDHFRPINSNKSSSTPSLPNIIALRRLSFGIFSNIVLLASMAVHPISNTFSRVYSRRTKRIQIEESSDCHLWTRDMIFGNPLDSLHLAMNK</sequence>
<name>A0A1A9UL12_GLOAU</name>
<keyword evidence="3" id="KW-1185">Reference proteome</keyword>
<evidence type="ECO:0000313" key="2">
    <source>
        <dbReference type="EnsemblMetazoa" id="GAUT007954-PA"/>
    </source>
</evidence>
<proteinExistence type="predicted"/>
<organism evidence="2 3">
    <name type="scientific">Glossina austeni</name>
    <name type="common">Savannah tsetse fly</name>
    <dbReference type="NCBI Taxonomy" id="7395"/>
    <lineage>
        <taxon>Eukaryota</taxon>
        <taxon>Metazoa</taxon>
        <taxon>Ecdysozoa</taxon>
        <taxon>Arthropoda</taxon>
        <taxon>Hexapoda</taxon>
        <taxon>Insecta</taxon>
        <taxon>Pterygota</taxon>
        <taxon>Neoptera</taxon>
        <taxon>Endopterygota</taxon>
        <taxon>Diptera</taxon>
        <taxon>Brachycera</taxon>
        <taxon>Muscomorpha</taxon>
        <taxon>Hippoboscoidea</taxon>
        <taxon>Glossinidae</taxon>
        <taxon>Glossina</taxon>
    </lineage>
</organism>
<evidence type="ECO:0000313" key="3">
    <source>
        <dbReference type="Proteomes" id="UP000078200"/>
    </source>
</evidence>
<keyword evidence="1" id="KW-1133">Transmembrane helix</keyword>
<dbReference type="VEuPathDB" id="VectorBase:GAUT007954"/>
<evidence type="ECO:0000256" key="1">
    <source>
        <dbReference type="SAM" id="Phobius"/>
    </source>
</evidence>
<protein>
    <submittedName>
        <fullName evidence="2">Uncharacterized protein</fullName>
    </submittedName>
</protein>